<organism evidence="2 3">
    <name type="scientific">Trichomalopsis sarcophagae</name>
    <dbReference type="NCBI Taxonomy" id="543379"/>
    <lineage>
        <taxon>Eukaryota</taxon>
        <taxon>Metazoa</taxon>
        <taxon>Ecdysozoa</taxon>
        <taxon>Arthropoda</taxon>
        <taxon>Hexapoda</taxon>
        <taxon>Insecta</taxon>
        <taxon>Pterygota</taxon>
        <taxon>Neoptera</taxon>
        <taxon>Endopterygota</taxon>
        <taxon>Hymenoptera</taxon>
        <taxon>Apocrita</taxon>
        <taxon>Proctotrupomorpha</taxon>
        <taxon>Chalcidoidea</taxon>
        <taxon>Pteromalidae</taxon>
        <taxon>Pteromalinae</taxon>
        <taxon>Trichomalopsis</taxon>
    </lineage>
</organism>
<dbReference type="Proteomes" id="UP000215335">
    <property type="component" value="Unassembled WGS sequence"/>
</dbReference>
<keyword evidence="1" id="KW-0732">Signal</keyword>
<evidence type="ECO:0000313" key="3">
    <source>
        <dbReference type="Proteomes" id="UP000215335"/>
    </source>
</evidence>
<name>A0A232F5B8_9HYME</name>
<dbReference type="EMBL" id="NNAY01000897">
    <property type="protein sequence ID" value="OXU26026.1"/>
    <property type="molecule type" value="Genomic_DNA"/>
</dbReference>
<dbReference type="AlphaFoldDB" id="A0A232F5B8"/>
<evidence type="ECO:0000313" key="2">
    <source>
        <dbReference type="EMBL" id="OXU26026.1"/>
    </source>
</evidence>
<evidence type="ECO:0008006" key="4">
    <source>
        <dbReference type="Google" id="ProtNLM"/>
    </source>
</evidence>
<dbReference type="OrthoDB" id="7550839at2759"/>
<feature type="chain" id="PRO_5012895590" description="SXP/RAL-2 family protein Ani s 5-like cation-binding domain-containing protein" evidence="1">
    <location>
        <begin position="22"/>
        <end position="198"/>
    </location>
</feature>
<keyword evidence="3" id="KW-1185">Reference proteome</keyword>
<sequence length="198" mass="22369">MKPFFTLFTLFVMARLQISQAKPYMYDDLQPQPRSNKQTDIRNKNVNIIVNMDPKQVAAELWNVIREHLGSTSPQEAATTMREIEAAISPVMMPSRRGGTIPAAQVADDLESITRRLVLHENPNIDPIRMEVLIKEVSTDLLSSLQSIWNGVDTGAQSFRKSIDTNDDDEKDNNGKDEYADLRVKVKKSDLAEIVLDL</sequence>
<proteinExistence type="predicted"/>
<comment type="caution">
    <text evidence="2">The sequence shown here is derived from an EMBL/GenBank/DDBJ whole genome shotgun (WGS) entry which is preliminary data.</text>
</comment>
<accession>A0A232F5B8</accession>
<gene>
    <name evidence="2" type="ORF">TSAR_016350</name>
</gene>
<protein>
    <recommendedName>
        <fullName evidence="4">SXP/RAL-2 family protein Ani s 5-like cation-binding domain-containing protein</fullName>
    </recommendedName>
</protein>
<evidence type="ECO:0000256" key="1">
    <source>
        <dbReference type="SAM" id="SignalP"/>
    </source>
</evidence>
<reference evidence="2 3" key="1">
    <citation type="journal article" date="2017" name="Curr. Biol.">
        <title>The Evolution of Venom by Co-option of Single-Copy Genes.</title>
        <authorList>
            <person name="Martinson E.O."/>
            <person name="Mrinalini"/>
            <person name="Kelkar Y.D."/>
            <person name="Chang C.H."/>
            <person name="Werren J.H."/>
        </authorList>
    </citation>
    <scope>NUCLEOTIDE SEQUENCE [LARGE SCALE GENOMIC DNA]</scope>
    <source>
        <strain evidence="2 3">Alberta</strain>
        <tissue evidence="2">Whole body</tissue>
    </source>
</reference>
<feature type="signal peptide" evidence="1">
    <location>
        <begin position="1"/>
        <end position="21"/>
    </location>
</feature>